<dbReference type="RefSeq" id="WP_077130683.1">
    <property type="nucleotide sequence ID" value="NZ_CP014263.1"/>
</dbReference>
<evidence type="ECO:0000256" key="6">
    <source>
        <dbReference type="ARBA" id="ARBA00022741"/>
    </source>
</evidence>
<keyword evidence="7 11" id="KW-0067">ATP-binding</keyword>
<keyword evidence="3" id="KW-1003">Cell membrane</keyword>
<keyword evidence="9" id="KW-0472">Membrane</keyword>
<dbReference type="KEGG" id="smon:AWR27_07840"/>
<dbReference type="InterPro" id="IPR003593">
    <property type="entry name" value="AAA+_ATPase"/>
</dbReference>
<feature type="domain" description="ABC transporter" evidence="10">
    <location>
        <begin position="2"/>
        <end position="239"/>
    </location>
</feature>
<dbReference type="Gene3D" id="3.40.50.300">
    <property type="entry name" value="P-loop containing nucleotide triphosphate hydrolases"/>
    <property type="match status" value="2"/>
</dbReference>
<dbReference type="SMART" id="SM00382">
    <property type="entry name" value="AAA"/>
    <property type="match status" value="2"/>
</dbReference>
<keyword evidence="6" id="KW-0547">Nucleotide-binding</keyword>
<proteinExistence type="predicted"/>
<dbReference type="GO" id="GO:0016887">
    <property type="term" value="F:ATP hydrolysis activity"/>
    <property type="evidence" value="ECO:0007669"/>
    <property type="project" value="InterPro"/>
</dbReference>
<dbReference type="CDD" id="cd03216">
    <property type="entry name" value="ABC_Carb_Monos_I"/>
    <property type="match status" value="1"/>
</dbReference>
<accession>A0A1P9WV63</accession>
<evidence type="ECO:0000259" key="10">
    <source>
        <dbReference type="PROSITE" id="PS50893"/>
    </source>
</evidence>
<name>A0A1P9WV63_9BACT</name>
<keyword evidence="4" id="KW-0762">Sugar transport</keyword>
<dbReference type="GO" id="GO:0005524">
    <property type="term" value="F:ATP binding"/>
    <property type="evidence" value="ECO:0007669"/>
    <property type="project" value="UniProtKB-KW"/>
</dbReference>
<dbReference type="SUPFAM" id="SSF52540">
    <property type="entry name" value="P-loop containing nucleoside triphosphate hydrolases"/>
    <property type="match status" value="2"/>
</dbReference>
<dbReference type="InterPro" id="IPR027417">
    <property type="entry name" value="P-loop_NTPase"/>
</dbReference>
<dbReference type="PROSITE" id="PS50893">
    <property type="entry name" value="ABC_TRANSPORTER_2"/>
    <property type="match status" value="2"/>
</dbReference>
<evidence type="ECO:0000313" key="11">
    <source>
        <dbReference type="EMBL" id="AQG79243.1"/>
    </source>
</evidence>
<evidence type="ECO:0000256" key="9">
    <source>
        <dbReference type="ARBA" id="ARBA00023136"/>
    </source>
</evidence>
<gene>
    <name evidence="11" type="ORF">AWR27_07840</name>
</gene>
<evidence type="ECO:0000256" key="2">
    <source>
        <dbReference type="ARBA" id="ARBA00022448"/>
    </source>
</evidence>
<feature type="domain" description="ABC transporter" evidence="10">
    <location>
        <begin position="248"/>
        <end position="482"/>
    </location>
</feature>
<evidence type="ECO:0000256" key="8">
    <source>
        <dbReference type="ARBA" id="ARBA00022967"/>
    </source>
</evidence>
<dbReference type="PANTHER" id="PTHR43790">
    <property type="entry name" value="CARBOHYDRATE TRANSPORT ATP-BINDING PROTEIN MG119-RELATED"/>
    <property type="match status" value="1"/>
</dbReference>
<evidence type="ECO:0000256" key="7">
    <source>
        <dbReference type="ARBA" id="ARBA00022840"/>
    </source>
</evidence>
<evidence type="ECO:0000256" key="5">
    <source>
        <dbReference type="ARBA" id="ARBA00022737"/>
    </source>
</evidence>
<evidence type="ECO:0000256" key="1">
    <source>
        <dbReference type="ARBA" id="ARBA00004202"/>
    </source>
</evidence>
<sequence>MLIISQISKSFPGVRALSDVSLTVEAGEVHAVCGENGAGKSTLMNLLAGNLQPDTGELIWQGESIRITSPQQARQLGIGIVYQERSLVDTLSVAENLFPDQQPRSRWGLIDYPALHRQTAELLTRLRLTDLRPQTLVGRLSPGQKQMVELAKALATNPKLLILDEPTASITDREIDTLFGIIRDLQHRGVGIIYISHRMAEIARIADRVSVLKDGRMQGTFDARTTPIEQLVRLMVGRDLVTADYQSFATDTVVLEARNLSGRKFHAIDFQLHRGEILGLAGLVGAGRTELAKAIFGEEVITAGQLLKNGQPIAPKHPAEAVALGIAYVPEERKSQGIFAEMSVEENIVVAQQATVWHRTAEAHQTATHFVQQLGIRTPSIRQPVGKLSGGNQQKVVLARWLSLRPDVLLVDEPTHGVDVGAKADIYDLLRRLAANGTAILLISSELPELLRLADRVLVLHEGRLCATLPRADATEETIMYHASGS</sequence>
<dbReference type="EMBL" id="CP014263">
    <property type="protein sequence ID" value="AQG79243.1"/>
    <property type="molecule type" value="Genomic_DNA"/>
</dbReference>
<organism evidence="11 12">
    <name type="scientific">Spirosoma montaniterrae</name>
    <dbReference type="NCBI Taxonomy" id="1178516"/>
    <lineage>
        <taxon>Bacteria</taxon>
        <taxon>Pseudomonadati</taxon>
        <taxon>Bacteroidota</taxon>
        <taxon>Cytophagia</taxon>
        <taxon>Cytophagales</taxon>
        <taxon>Cytophagaceae</taxon>
        <taxon>Spirosoma</taxon>
    </lineage>
</organism>
<keyword evidence="12" id="KW-1185">Reference proteome</keyword>
<keyword evidence="5" id="KW-0677">Repeat</keyword>
<dbReference type="PROSITE" id="PS00211">
    <property type="entry name" value="ABC_TRANSPORTER_1"/>
    <property type="match status" value="2"/>
</dbReference>
<dbReference type="OrthoDB" id="1115710at2"/>
<dbReference type="STRING" id="1178516.AWR27_07840"/>
<keyword evidence="2" id="KW-0813">Transport</keyword>
<dbReference type="CDD" id="cd03215">
    <property type="entry name" value="ABC_Carb_Monos_II"/>
    <property type="match status" value="1"/>
</dbReference>
<dbReference type="PANTHER" id="PTHR43790:SF9">
    <property type="entry name" value="GALACTOFURANOSE TRANSPORTER ATP-BINDING PROTEIN YTFR"/>
    <property type="match status" value="1"/>
</dbReference>
<evidence type="ECO:0000256" key="4">
    <source>
        <dbReference type="ARBA" id="ARBA00022597"/>
    </source>
</evidence>
<dbReference type="InterPro" id="IPR050107">
    <property type="entry name" value="ABC_carbohydrate_import_ATPase"/>
</dbReference>
<dbReference type="Pfam" id="PF00005">
    <property type="entry name" value="ABC_tran"/>
    <property type="match status" value="2"/>
</dbReference>
<comment type="subcellular location">
    <subcellularLocation>
        <location evidence="1">Cell membrane</location>
        <topology evidence="1">Peripheral membrane protein</topology>
    </subcellularLocation>
</comment>
<keyword evidence="8" id="KW-1278">Translocase</keyword>
<evidence type="ECO:0000256" key="3">
    <source>
        <dbReference type="ARBA" id="ARBA00022475"/>
    </source>
</evidence>
<evidence type="ECO:0000313" key="12">
    <source>
        <dbReference type="Proteomes" id="UP000187941"/>
    </source>
</evidence>
<dbReference type="InterPro" id="IPR003439">
    <property type="entry name" value="ABC_transporter-like_ATP-bd"/>
</dbReference>
<dbReference type="GO" id="GO:0005886">
    <property type="term" value="C:plasma membrane"/>
    <property type="evidence" value="ECO:0007669"/>
    <property type="project" value="UniProtKB-SubCell"/>
</dbReference>
<protein>
    <submittedName>
        <fullName evidence="11">Sugar ABC transporter ATP-binding protein</fullName>
    </submittedName>
</protein>
<dbReference type="InterPro" id="IPR017871">
    <property type="entry name" value="ABC_transporter-like_CS"/>
</dbReference>
<dbReference type="AlphaFoldDB" id="A0A1P9WV63"/>
<reference evidence="11 12" key="1">
    <citation type="submission" date="2016-01" db="EMBL/GenBank/DDBJ databases">
        <authorList>
            <person name="Oliw E.H."/>
        </authorList>
    </citation>
    <scope>NUCLEOTIDE SEQUENCE [LARGE SCALE GENOMIC DNA]</scope>
    <source>
        <strain evidence="11 12">DY10</strain>
    </source>
</reference>
<dbReference type="Proteomes" id="UP000187941">
    <property type="component" value="Chromosome"/>
</dbReference>
<dbReference type="FunFam" id="3.40.50.300:FF:000127">
    <property type="entry name" value="Ribose import ATP-binding protein RbsA"/>
    <property type="match status" value="1"/>
</dbReference>